<reference evidence="1 2" key="1">
    <citation type="submission" date="2016-04" db="EMBL/GenBank/DDBJ databases">
        <title>ATOL: Assembling a taxonomically balanced genome-scale reconstruction of the evolutionary history of the Enterobacteriaceae.</title>
        <authorList>
            <person name="Plunkett G.III."/>
            <person name="Neeno-Eckwall E.C."/>
            <person name="Glasner J.D."/>
            <person name="Perna N.T."/>
        </authorList>
    </citation>
    <scope>NUCLEOTIDE SEQUENCE [LARGE SCALE GENOMIC DNA]</scope>
    <source>
        <strain evidence="1 2">ATCC 19692</strain>
    </source>
</reference>
<dbReference type="InterPro" id="IPR009962">
    <property type="entry name" value="DUF1488"/>
</dbReference>
<gene>
    <name evidence="1" type="ORF">M983_1831</name>
</gene>
<dbReference type="STRING" id="1354337.M983_1831"/>
<sequence length="86" mass="10152">MNQSIQFPDRESWLVENKVVLFPVMIDGMLFDCQISENELIERFGNGEGILLFKKNRWDIEDEFEELVAEYELSTLHPYYSLSMAV</sequence>
<dbReference type="InterPro" id="IPR036692">
    <property type="entry name" value="Shew3726-like_sf"/>
</dbReference>
<dbReference type="Proteomes" id="UP000094023">
    <property type="component" value="Unassembled WGS sequence"/>
</dbReference>
<comment type="caution">
    <text evidence="1">The sequence shown here is derived from an EMBL/GenBank/DDBJ whole genome shotgun (WGS) entry which is preliminary data.</text>
</comment>
<dbReference type="Gene3D" id="3.30.160.140">
    <property type="entry name" value="Shew3726-like"/>
    <property type="match status" value="1"/>
</dbReference>
<dbReference type="EMBL" id="LXEN01000092">
    <property type="protein sequence ID" value="OAT27350.1"/>
    <property type="molecule type" value="Genomic_DNA"/>
</dbReference>
<keyword evidence="2" id="KW-1185">Reference proteome</keyword>
<proteinExistence type="predicted"/>
<dbReference type="AlphaFoldDB" id="A0A198FRH8"/>
<dbReference type="Pfam" id="PF07369">
    <property type="entry name" value="DUF1488"/>
    <property type="match status" value="1"/>
</dbReference>
<name>A0A198FRH8_9GAMM</name>
<evidence type="ECO:0008006" key="3">
    <source>
        <dbReference type="Google" id="ProtNLM"/>
    </source>
</evidence>
<evidence type="ECO:0000313" key="1">
    <source>
        <dbReference type="EMBL" id="OAT27350.1"/>
    </source>
</evidence>
<dbReference type="RefSeq" id="WP_066749778.1">
    <property type="nucleotide sequence ID" value="NZ_LXEN01000092.1"/>
</dbReference>
<dbReference type="SUPFAM" id="SSF160272">
    <property type="entry name" value="Shew3726-like"/>
    <property type="match status" value="1"/>
</dbReference>
<organism evidence="1 2">
    <name type="scientific">Proteus myxofaciens ATCC 19692</name>
    <dbReference type="NCBI Taxonomy" id="1354337"/>
    <lineage>
        <taxon>Bacteria</taxon>
        <taxon>Pseudomonadati</taxon>
        <taxon>Pseudomonadota</taxon>
        <taxon>Gammaproteobacteria</taxon>
        <taxon>Enterobacterales</taxon>
        <taxon>Morganellaceae</taxon>
        <taxon>Proteus</taxon>
    </lineage>
</organism>
<protein>
    <recommendedName>
        <fullName evidence="3">DUF1488 domain-containing protein</fullName>
    </recommendedName>
</protein>
<evidence type="ECO:0000313" key="2">
    <source>
        <dbReference type="Proteomes" id="UP000094023"/>
    </source>
</evidence>
<dbReference type="OrthoDB" id="6465020at2"/>
<accession>A0A198FRH8</accession>